<evidence type="ECO:0000256" key="5">
    <source>
        <dbReference type="RuleBase" id="RU003557"/>
    </source>
</evidence>
<evidence type="ECO:0000259" key="6">
    <source>
        <dbReference type="Pfam" id="PF00108"/>
    </source>
</evidence>
<feature type="active site" description="Proton acceptor" evidence="4">
    <location>
        <position position="364"/>
    </location>
</feature>
<dbReference type="Pfam" id="PF00108">
    <property type="entry name" value="Thiolase_N"/>
    <property type="match status" value="1"/>
</dbReference>
<dbReference type="InterPro" id="IPR020610">
    <property type="entry name" value="Thiolase_AS"/>
</dbReference>
<dbReference type="PANTHER" id="PTHR43365:SF1">
    <property type="entry name" value="ACETYL-COA C-ACYLTRANSFERASE"/>
    <property type="match status" value="1"/>
</dbReference>
<dbReference type="InterPro" id="IPR002155">
    <property type="entry name" value="Thiolase"/>
</dbReference>
<dbReference type="PIRSF" id="PIRSF000429">
    <property type="entry name" value="Ac-CoA_Ac_transf"/>
    <property type="match status" value="1"/>
</dbReference>
<dbReference type="InterPro" id="IPR020617">
    <property type="entry name" value="Thiolase_C"/>
</dbReference>
<dbReference type="CDD" id="cd00751">
    <property type="entry name" value="thiolase"/>
    <property type="match status" value="1"/>
</dbReference>
<keyword evidence="2 5" id="KW-0808">Transferase</keyword>
<dbReference type="RefSeq" id="WP_093656119.1">
    <property type="nucleotide sequence ID" value="NZ_FOET01000002.1"/>
</dbReference>
<dbReference type="Pfam" id="PF02803">
    <property type="entry name" value="Thiolase_C"/>
    <property type="match status" value="1"/>
</dbReference>
<dbReference type="PROSITE" id="PS00099">
    <property type="entry name" value="THIOLASE_3"/>
    <property type="match status" value="1"/>
</dbReference>
<dbReference type="NCBIfam" id="NF006090">
    <property type="entry name" value="PRK08242.1"/>
    <property type="match status" value="1"/>
</dbReference>
<gene>
    <name evidence="8" type="ORF">SAMN05216481_102179</name>
</gene>
<evidence type="ECO:0000313" key="9">
    <source>
        <dbReference type="Proteomes" id="UP000199055"/>
    </source>
</evidence>
<dbReference type="AlphaFoldDB" id="A0A1H9B6K3"/>
<name>A0A1H9B6K3_9ACTN</name>
<dbReference type="InterPro" id="IPR020616">
    <property type="entry name" value="Thiolase_N"/>
</dbReference>
<dbReference type="GO" id="GO:0016747">
    <property type="term" value="F:acyltransferase activity, transferring groups other than amino-acyl groups"/>
    <property type="evidence" value="ECO:0007669"/>
    <property type="project" value="InterPro"/>
</dbReference>
<keyword evidence="3 5" id="KW-0012">Acyltransferase</keyword>
<dbReference type="STRING" id="403935.SAMN05216481_102179"/>
<protein>
    <submittedName>
        <fullName evidence="8">Acetyl-CoA C-acetyltransferase</fullName>
    </submittedName>
</protein>
<evidence type="ECO:0000256" key="4">
    <source>
        <dbReference type="PIRSR" id="PIRSR000429-1"/>
    </source>
</evidence>
<dbReference type="InterPro" id="IPR016039">
    <property type="entry name" value="Thiolase-like"/>
</dbReference>
<feature type="active site" description="Acyl-thioester intermediate" evidence="4">
    <location>
        <position position="97"/>
    </location>
</feature>
<feature type="domain" description="Thiolase C-terminal" evidence="7">
    <location>
        <begin position="286"/>
        <end position="407"/>
    </location>
</feature>
<dbReference type="EMBL" id="FOET01000002">
    <property type="protein sequence ID" value="SEP83868.1"/>
    <property type="molecule type" value="Genomic_DNA"/>
</dbReference>
<dbReference type="Proteomes" id="UP000199055">
    <property type="component" value="Unassembled WGS sequence"/>
</dbReference>
<dbReference type="Gene3D" id="3.40.47.10">
    <property type="match status" value="2"/>
</dbReference>
<dbReference type="SUPFAM" id="SSF53901">
    <property type="entry name" value="Thiolase-like"/>
    <property type="match status" value="2"/>
</dbReference>
<dbReference type="PROSITE" id="PS00737">
    <property type="entry name" value="THIOLASE_2"/>
    <property type="match status" value="1"/>
</dbReference>
<comment type="similarity">
    <text evidence="1 5">Belongs to the thiolase-like superfamily. Thiolase family.</text>
</comment>
<dbReference type="PANTHER" id="PTHR43365">
    <property type="entry name" value="BLR7806 PROTEIN"/>
    <property type="match status" value="1"/>
</dbReference>
<proteinExistence type="inferred from homology"/>
<keyword evidence="9" id="KW-1185">Reference proteome</keyword>
<accession>A0A1H9B6K3</accession>
<organism evidence="8 9">
    <name type="scientific">Streptomyces radiopugnans</name>
    <dbReference type="NCBI Taxonomy" id="403935"/>
    <lineage>
        <taxon>Bacteria</taxon>
        <taxon>Bacillati</taxon>
        <taxon>Actinomycetota</taxon>
        <taxon>Actinomycetes</taxon>
        <taxon>Kitasatosporales</taxon>
        <taxon>Streptomycetaceae</taxon>
        <taxon>Streptomyces</taxon>
    </lineage>
</organism>
<reference evidence="8 9" key="1">
    <citation type="submission" date="2016-10" db="EMBL/GenBank/DDBJ databases">
        <authorList>
            <person name="de Groot N.N."/>
        </authorList>
    </citation>
    <scope>NUCLEOTIDE SEQUENCE [LARGE SCALE GENOMIC DNA]</scope>
    <source>
        <strain evidence="8 9">CGMCC 4.3519</strain>
    </source>
</reference>
<evidence type="ECO:0000256" key="2">
    <source>
        <dbReference type="ARBA" id="ARBA00022679"/>
    </source>
</evidence>
<dbReference type="NCBIfam" id="TIGR01930">
    <property type="entry name" value="AcCoA-C-Actrans"/>
    <property type="match status" value="1"/>
</dbReference>
<evidence type="ECO:0000313" key="8">
    <source>
        <dbReference type="EMBL" id="SEP83868.1"/>
    </source>
</evidence>
<sequence>MTTHASNDAYIYDAIRTPRGRGKASGALHGTKPIDLVVGLIHELRRRFPGLDPAAIDDIVLGVVTPVGDQGADIARTAAIAAGLPDTVAGVQENRFCASGLEAVNLAAAKVRSGWEDLILAGGVESMSRVPMGSDGGAWAMDPMTSFETAFVPQGIGADLIATIEGFSRRDVDEYAAMSQERAATAWKEGRFDRSVVPVTDRNGLVVLDRDEHMRPGTTADSLASLKPSFATIGEAGGFDAVALQKYHWVERIDHVHHAGNSSGIVDGSALVAIGSREVGERHGLTPRARIVSAAVSGSEPTIMLTGPAPASRKALAKAGLTVDDLDLVEINEAFAAVVLRFVRDMGLPMEKVNVNGGAIAMGHPLGATGAMILGTLVDELERRDLRYGLATLCVGGGMGIATVVERL</sequence>
<evidence type="ECO:0000259" key="7">
    <source>
        <dbReference type="Pfam" id="PF02803"/>
    </source>
</evidence>
<dbReference type="InterPro" id="IPR020613">
    <property type="entry name" value="Thiolase_CS"/>
</dbReference>
<evidence type="ECO:0000256" key="3">
    <source>
        <dbReference type="ARBA" id="ARBA00023315"/>
    </source>
</evidence>
<feature type="domain" description="Thiolase N-terminal" evidence="6">
    <location>
        <begin position="10"/>
        <end position="234"/>
    </location>
</feature>
<feature type="active site" description="Proton acceptor" evidence="4">
    <location>
        <position position="394"/>
    </location>
</feature>
<evidence type="ECO:0000256" key="1">
    <source>
        <dbReference type="ARBA" id="ARBA00010982"/>
    </source>
</evidence>